<dbReference type="EMBL" id="JAUFPN010000305">
    <property type="protein sequence ID" value="MDN3568769.1"/>
    <property type="molecule type" value="Genomic_DNA"/>
</dbReference>
<keyword evidence="2" id="KW-1185">Reference proteome</keyword>
<name>A0ABT8AHC1_9PROT</name>
<accession>A0ABT8AHC1</accession>
<dbReference type="Proteomes" id="UP001529369">
    <property type="component" value="Unassembled WGS sequence"/>
</dbReference>
<comment type="caution">
    <text evidence="1">The sequence shown here is derived from an EMBL/GenBank/DDBJ whole genome shotgun (WGS) entry which is preliminary data.</text>
</comment>
<organism evidence="1 2">
    <name type="scientific">Paeniroseomonas aquatica</name>
    <dbReference type="NCBI Taxonomy" id="373043"/>
    <lineage>
        <taxon>Bacteria</taxon>
        <taxon>Pseudomonadati</taxon>
        <taxon>Pseudomonadota</taxon>
        <taxon>Alphaproteobacteria</taxon>
        <taxon>Acetobacterales</taxon>
        <taxon>Acetobacteraceae</taxon>
        <taxon>Paeniroseomonas</taxon>
    </lineage>
</organism>
<gene>
    <name evidence="1" type="ORF">QWZ14_30705</name>
</gene>
<evidence type="ECO:0000313" key="1">
    <source>
        <dbReference type="EMBL" id="MDN3568769.1"/>
    </source>
</evidence>
<evidence type="ECO:0000313" key="2">
    <source>
        <dbReference type="Proteomes" id="UP001529369"/>
    </source>
</evidence>
<reference evidence="2" key="1">
    <citation type="journal article" date="2019" name="Int. J. Syst. Evol. Microbiol.">
        <title>The Global Catalogue of Microorganisms (GCM) 10K type strain sequencing project: providing services to taxonomists for standard genome sequencing and annotation.</title>
        <authorList>
            <consortium name="The Broad Institute Genomics Platform"/>
            <consortium name="The Broad Institute Genome Sequencing Center for Infectious Disease"/>
            <person name="Wu L."/>
            <person name="Ma J."/>
        </authorList>
    </citation>
    <scope>NUCLEOTIDE SEQUENCE [LARGE SCALE GENOMIC DNA]</scope>
    <source>
        <strain evidence="2">CECT 7131</strain>
    </source>
</reference>
<sequence length="276" mass="31486">MSKGLFVLRPGRWYAWQSIPGPRPEAPSWSCTPAFVTAATPLKTGKRNLRLEFVAALHPIAARDVKVDIRVAMHHETHLIGTYRDTAGKDRTAIIRDVDFAWLTEHCGKFLSRFPPQHFLDDWVSFPAGATEGIPDKIADPQDYLRRAFGANAAYILSGSTETAHGTERLPMPARKSLITLDLAFSAFDSYLIRRGFSPIEMENKWFIYFKDSGLFLRRSWTGRLIYHVAFQERGDTLYASHAHANRDPEQWPNGSDEYDRRELLALINILLLNKR</sequence>
<dbReference type="RefSeq" id="WP_290320889.1">
    <property type="nucleotide sequence ID" value="NZ_JAUFPN010000305.1"/>
</dbReference>
<protein>
    <submittedName>
        <fullName evidence="1">Uncharacterized protein</fullName>
    </submittedName>
</protein>
<proteinExistence type="predicted"/>